<evidence type="ECO:0000313" key="2">
    <source>
        <dbReference type="EMBL" id="EMC98820.1"/>
    </source>
</evidence>
<gene>
    <name evidence="2" type="ORF">BAUCODRAFT_145840</name>
</gene>
<dbReference type="OrthoDB" id="2506647at2759"/>
<name>M2NIA2_BAUPA</name>
<evidence type="ECO:0000256" key="1">
    <source>
        <dbReference type="SAM" id="SignalP"/>
    </source>
</evidence>
<reference evidence="2 3" key="1">
    <citation type="journal article" date="2012" name="PLoS Pathog.">
        <title>Diverse lifestyles and strategies of plant pathogenesis encoded in the genomes of eighteen Dothideomycetes fungi.</title>
        <authorList>
            <person name="Ohm R.A."/>
            <person name="Feau N."/>
            <person name="Henrissat B."/>
            <person name="Schoch C.L."/>
            <person name="Horwitz B.A."/>
            <person name="Barry K.W."/>
            <person name="Condon B.J."/>
            <person name="Copeland A.C."/>
            <person name="Dhillon B."/>
            <person name="Glaser F."/>
            <person name="Hesse C.N."/>
            <person name="Kosti I."/>
            <person name="LaButti K."/>
            <person name="Lindquist E.A."/>
            <person name="Lucas S."/>
            <person name="Salamov A.A."/>
            <person name="Bradshaw R.E."/>
            <person name="Ciuffetti L."/>
            <person name="Hamelin R.C."/>
            <person name="Kema G.H.J."/>
            <person name="Lawrence C."/>
            <person name="Scott J.A."/>
            <person name="Spatafora J.W."/>
            <person name="Turgeon B.G."/>
            <person name="de Wit P.J.G.M."/>
            <person name="Zhong S."/>
            <person name="Goodwin S.B."/>
            <person name="Grigoriev I.V."/>
        </authorList>
    </citation>
    <scope>NUCLEOTIDE SEQUENCE [LARGE SCALE GENOMIC DNA]</scope>
    <source>
        <strain evidence="2 3">UAMH 10762</strain>
    </source>
</reference>
<dbReference type="PANTHER" id="PTHR11362:SF82">
    <property type="entry name" value="PHOSPHATIDYLETHANOLAMINE-BINDING PROTEIN 4"/>
    <property type="match status" value="1"/>
</dbReference>
<dbReference type="STRING" id="717646.M2NIA2"/>
<proteinExistence type="predicted"/>
<dbReference type="RefSeq" id="XP_007673959.1">
    <property type="nucleotide sequence ID" value="XM_007675769.1"/>
</dbReference>
<accession>M2NIA2</accession>
<dbReference type="AlphaFoldDB" id="M2NIA2"/>
<sequence length="234" mass="24605">MHMLNILALVATVTAAALPNGAAEKRTTTCSTASSASLAAAKAAFTQAKLVPDLIPSFNPEVTVSASFGGKAVKLGNTFNPVETIPEPSISFTAEPGYDPSNTKYTIFLVDPDAPGPAAPIFKDFLHIIIANAQPSCVTSQTRTTLASYQLLTPLSIAAHRYTILVYRQPPNYTPPVDIHYLPGVRNNFDLNGYVAEAGLIGPVGGNYFMEGLAQAVCLVTPNCTSDGTGYPLS</sequence>
<dbReference type="eggNOG" id="KOG3346">
    <property type="taxonomic scope" value="Eukaryota"/>
</dbReference>
<dbReference type="InterPro" id="IPR035810">
    <property type="entry name" value="PEBP_euk"/>
</dbReference>
<keyword evidence="3" id="KW-1185">Reference proteome</keyword>
<dbReference type="HOGENOM" id="CLU_094644_1_0_1"/>
<dbReference type="GeneID" id="19108631"/>
<evidence type="ECO:0008006" key="4">
    <source>
        <dbReference type="Google" id="ProtNLM"/>
    </source>
</evidence>
<dbReference type="Proteomes" id="UP000011761">
    <property type="component" value="Unassembled WGS sequence"/>
</dbReference>
<dbReference type="OMA" id="VGPPHFA"/>
<feature type="signal peptide" evidence="1">
    <location>
        <begin position="1"/>
        <end position="15"/>
    </location>
</feature>
<dbReference type="SUPFAM" id="SSF49777">
    <property type="entry name" value="PEBP-like"/>
    <property type="match status" value="1"/>
</dbReference>
<keyword evidence="1" id="KW-0732">Signal</keyword>
<dbReference type="Gene3D" id="3.90.280.10">
    <property type="entry name" value="PEBP-like"/>
    <property type="match status" value="1"/>
</dbReference>
<dbReference type="InterPro" id="IPR036610">
    <property type="entry name" value="PEBP-like_sf"/>
</dbReference>
<dbReference type="EMBL" id="KB445552">
    <property type="protein sequence ID" value="EMC98820.1"/>
    <property type="molecule type" value="Genomic_DNA"/>
</dbReference>
<protein>
    <recommendedName>
        <fullName evidence="4">PEBP-like protein</fullName>
    </recommendedName>
</protein>
<dbReference type="CDD" id="cd00866">
    <property type="entry name" value="PEBP_euk"/>
    <property type="match status" value="1"/>
</dbReference>
<dbReference type="Pfam" id="PF01161">
    <property type="entry name" value="PBP"/>
    <property type="match status" value="1"/>
</dbReference>
<evidence type="ECO:0000313" key="3">
    <source>
        <dbReference type="Proteomes" id="UP000011761"/>
    </source>
</evidence>
<dbReference type="InterPro" id="IPR008914">
    <property type="entry name" value="PEBP"/>
</dbReference>
<dbReference type="KEGG" id="bcom:BAUCODRAFT_145840"/>
<organism evidence="2 3">
    <name type="scientific">Baudoinia panamericana (strain UAMH 10762)</name>
    <name type="common">Angels' share fungus</name>
    <name type="synonym">Baudoinia compniacensis (strain UAMH 10762)</name>
    <dbReference type="NCBI Taxonomy" id="717646"/>
    <lineage>
        <taxon>Eukaryota</taxon>
        <taxon>Fungi</taxon>
        <taxon>Dikarya</taxon>
        <taxon>Ascomycota</taxon>
        <taxon>Pezizomycotina</taxon>
        <taxon>Dothideomycetes</taxon>
        <taxon>Dothideomycetidae</taxon>
        <taxon>Mycosphaerellales</taxon>
        <taxon>Teratosphaeriaceae</taxon>
        <taxon>Baudoinia</taxon>
    </lineage>
</organism>
<feature type="chain" id="PRO_5013288650" description="PEBP-like protein" evidence="1">
    <location>
        <begin position="16"/>
        <end position="234"/>
    </location>
</feature>
<dbReference type="PANTHER" id="PTHR11362">
    <property type="entry name" value="PHOSPHATIDYLETHANOLAMINE-BINDING PROTEIN"/>
    <property type="match status" value="1"/>
</dbReference>